<dbReference type="InterPro" id="IPR036388">
    <property type="entry name" value="WH-like_DNA-bd_sf"/>
</dbReference>
<sequence>MDNHLILLVDDEPAILEMLVTIFTQAGYTNLATASDGAGALAQMRRKMPDLVILDVMLPDTDGFSLLRAIRAVGRTPVLMLTARGEAGDRIAGLEQGADDYLVKPFLPRELLLRVQALLRRAYPEANRQVRLAAAVVDLGDATVRRPDRPDPLPLTAKEYAIFSKLAENAGRIVTIGALCETACGEIWQGYESTLMTHIRHLREKIEADPSAPQSLLTVRGLGYKLVVEEGR</sequence>
<dbReference type="GO" id="GO:0005829">
    <property type="term" value="C:cytosol"/>
    <property type="evidence" value="ECO:0007669"/>
    <property type="project" value="TreeGrafter"/>
</dbReference>
<organism evidence="12 13">
    <name type="scientific">Candidatus Gemmiger avicola</name>
    <dbReference type="NCBI Taxonomy" id="2838605"/>
    <lineage>
        <taxon>Bacteria</taxon>
        <taxon>Bacillati</taxon>
        <taxon>Bacillota</taxon>
        <taxon>Clostridia</taxon>
        <taxon>Eubacteriales</taxon>
        <taxon>Gemmiger</taxon>
    </lineage>
</organism>
<name>A0A9D2M6I1_9FIRM</name>
<evidence type="ECO:0000313" key="12">
    <source>
        <dbReference type="EMBL" id="HJB41982.1"/>
    </source>
</evidence>
<feature type="DNA-binding region" description="OmpR/PhoB-type" evidence="9">
    <location>
        <begin position="127"/>
        <end position="228"/>
    </location>
</feature>
<dbReference type="Proteomes" id="UP000886803">
    <property type="component" value="Unassembled WGS sequence"/>
</dbReference>
<evidence type="ECO:0000256" key="3">
    <source>
        <dbReference type="ARBA" id="ARBA00023012"/>
    </source>
</evidence>
<accession>A0A9D2M6I1</accession>
<dbReference type="Gene3D" id="3.40.50.2300">
    <property type="match status" value="1"/>
</dbReference>
<dbReference type="SMART" id="SM00862">
    <property type="entry name" value="Trans_reg_C"/>
    <property type="match status" value="1"/>
</dbReference>
<dbReference type="Pfam" id="PF00072">
    <property type="entry name" value="Response_reg"/>
    <property type="match status" value="1"/>
</dbReference>
<dbReference type="SUPFAM" id="SSF52172">
    <property type="entry name" value="CheY-like"/>
    <property type="match status" value="1"/>
</dbReference>
<evidence type="ECO:0000256" key="4">
    <source>
        <dbReference type="ARBA" id="ARBA00023015"/>
    </source>
</evidence>
<dbReference type="PROSITE" id="PS50110">
    <property type="entry name" value="RESPONSE_REGULATORY"/>
    <property type="match status" value="1"/>
</dbReference>
<dbReference type="InterPro" id="IPR001867">
    <property type="entry name" value="OmpR/PhoB-type_DNA-bd"/>
</dbReference>
<evidence type="ECO:0000256" key="8">
    <source>
        <dbReference type="PROSITE-ProRule" id="PRU00169"/>
    </source>
</evidence>
<dbReference type="SMART" id="SM00448">
    <property type="entry name" value="REC"/>
    <property type="match status" value="1"/>
</dbReference>
<evidence type="ECO:0000313" key="13">
    <source>
        <dbReference type="Proteomes" id="UP000886803"/>
    </source>
</evidence>
<evidence type="ECO:0000259" key="10">
    <source>
        <dbReference type="PROSITE" id="PS50110"/>
    </source>
</evidence>
<comment type="function">
    <text evidence="7">May play the central regulatory role in sporulation. It may be an element of the effector pathway responsible for the activation of sporulation genes in response to nutritional stress. Spo0A may act in concert with spo0H (a sigma factor) to control the expression of some genes that are critical to the sporulation process.</text>
</comment>
<dbReference type="PANTHER" id="PTHR48111:SF1">
    <property type="entry name" value="TWO-COMPONENT RESPONSE REGULATOR ORR33"/>
    <property type="match status" value="1"/>
</dbReference>
<evidence type="ECO:0000256" key="2">
    <source>
        <dbReference type="ARBA" id="ARBA00022553"/>
    </source>
</evidence>
<keyword evidence="6" id="KW-0804">Transcription</keyword>
<evidence type="ECO:0000256" key="7">
    <source>
        <dbReference type="ARBA" id="ARBA00024867"/>
    </source>
</evidence>
<dbReference type="GO" id="GO:0006355">
    <property type="term" value="P:regulation of DNA-templated transcription"/>
    <property type="evidence" value="ECO:0007669"/>
    <property type="project" value="InterPro"/>
</dbReference>
<dbReference type="InterPro" id="IPR039420">
    <property type="entry name" value="WalR-like"/>
</dbReference>
<feature type="modified residue" description="4-aspartylphosphate" evidence="8">
    <location>
        <position position="55"/>
    </location>
</feature>
<dbReference type="GO" id="GO:0000976">
    <property type="term" value="F:transcription cis-regulatory region binding"/>
    <property type="evidence" value="ECO:0007669"/>
    <property type="project" value="TreeGrafter"/>
</dbReference>
<dbReference type="EMBL" id="DWYG01000091">
    <property type="protein sequence ID" value="HJB41982.1"/>
    <property type="molecule type" value="Genomic_DNA"/>
</dbReference>
<dbReference type="CDD" id="cd17574">
    <property type="entry name" value="REC_OmpR"/>
    <property type="match status" value="1"/>
</dbReference>
<dbReference type="InterPro" id="IPR016032">
    <property type="entry name" value="Sig_transdc_resp-reg_C-effctor"/>
</dbReference>
<feature type="domain" description="OmpR/PhoB-type" evidence="11">
    <location>
        <begin position="127"/>
        <end position="228"/>
    </location>
</feature>
<evidence type="ECO:0000256" key="9">
    <source>
        <dbReference type="PROSITE-ProRule" id="PRU01091"/>
    </source>
</evidence>
<keyword evidence="2 8" id="KW-0597">Phosphoprotein</keyword>
<dbReference type="Gene3D" id="6.10.250.690">
    <property type="match status" value="1"/>
</dbReference>
<dbReference type="InterPro" id="IPR001789">
    <property type="entry name" value="Sig_transdc_resp-reg_receiver"/>
</dbReference>
<reference evidence="12" key="1">
    <citation type="journal article" date="2021" name="PeerJ">
        <title>Extensive microbial diversity within the chicken gut microbiome revealed by metagenomics and culture.</title>
        <authorList>
            <person name="Gilroy R."/>
            <person name="Ravi A."/>
            <person name="Getino M."/>
            <person name="Pursley I."/>
            <person name="Horton D.L."/>
            <person name="Alikhan N.F."/>
            <person name="Baker D."/>
            <person name="Gharbi K."/>
            <person name="Hall N."/>
            <person name="Watson M."/>
            <person name="Adriaenssens E.M."/>
            <person name="Foster-Nyarko E."/>
            <person name="Jarju S."/>
            <person name="Secka A."/>
            <person name="Antonio M."/>
            <person name="Oren A."/>
            <person name="Chaudhuri R.R."/>
            <person name="La Ragione R."/>
            <person name="Hildebrand F."/>
            <person name="Pallen M.J."/>
        </authorList>
    </citation>
    <scope>NUCLEOTIDE SEQUENCE</scope>
    <source>
        <strain evidence="12">ChiBcec8-13705</strain>
    </source>
</reference>
<keyword evidence="3" id="KW-0902">Two-component regulatory system</keyword>
<reference evidence="12" key="2">
    <citation type="submission" date="2021-04" db="EMBL/GenBank/DDBJ databases">
        <authorList>
            <person name="Gilroy R."/>
        </authorList>
    </citation>
    <scope>NUCLEOTIDE SEQUENCE</scope>
    <source>
        <strain evidence="12">ChiBcec8-13705</strain>
    </source>
</reference>
<dbReference type="AlphaFoldDB" id="A0A9D2M6I1"/>
<evidence type="ECO:0000256" key="1">
    <source>
        <dbReference type="ARBA" id="ARBA00018672"/>
    </source>
</evidence>
<dbReference type="GO" id="GO:0000156">
    <property type="term" value="F:phosphorelay response regulator activity"/>
    <property type="evidence" value="ECO:0007669"/>
    <property type="project" value="TreeGrafter"/>
</dbReference>
<dbReference type="PANTHER" id="PTHR48111">
    <property type="entry name" value="REGULATOR OF RPOS"/>
    <property type="match status" value="1"/>
</dbReference>
<evidence type="ECO:0000256" key="5">
    <source>
        <dbReference type="ARBA" id="ARBA00023125"/>
    </source>
</evidence>
<evidence type="ECO:0000256" key="6">
    <source>
        <dbReference type="ARBA" id="ARBA00023163"/>
    </source>
</evidence>
<keyword evidence="5 9" id="KW-0238">DNA-binding</keyword>
<dbReference type="SUPFAM" id="SSF46894">
    <property type="entry name" value="C-terminal effector domain of the bipartite response regulators"/>
    <property type="match status" value="1"/>
</dbReference>
<dbReference type="Gene3D" id="1.10.10.10">
    <property type="entry name" value="Winged helix-like DNA-binding domain superfamily/Winged helix DNA-binding domain"/>
    <property type="match status" value="1"/>
</dbReference>
<dbReference type="PROSITE" id="PS51755">
    <property type="entry name" value="OMPR_PHOB"/>
    <property type="match status" value="1"/>
</dbReference>
<dbReference type="InterPro" id="IPR011006">
    <property type="entry name" value="CheY-like_superfamily"/>
</dbReference>
<dbReference type="CDD" id="cd00383">
    <property type="entry name" value="trans_reg_C"/>
    <property type="match status" value="1"/>
</dbReference>
<protein>
    <recommendedName>
        <fullName evidence="1">Stage 0 sporulation protein A homolog</fullName>
    </recommendedName>
</protein>
<keyword evidence="4" id="KW-0805">Transcription regulation</keyword>
<comment type="caution">
    <text evidence="12">The sequence shown here is derived from an EMBL/GenBank/DDBJ whole genome shotgun (WGS) entry which is preliminary data.</text>
</comment>
<proteinExistence type="predicted"/>
<feature type="domain" description="Response regulatory" evidence="10">
    <location>
        <begin position="5"/>
        <end position="119"/>
    </location>
</feature>
<dbReference type="Pfam" id="PF00486">
    <property type="entry name" value="Trans_reg_C"/>
    <property type="match status" value="1"/>
</dbReference>
<dbReference type="GO" id="GO:0032993">
    <property type="term" value="C:protein-DNA complex"/>
    <property type="evidence" value="ECO:0007669"/>
    <property type="project" value="TreeGrafter"/>
</dbReference>
<gene>
    <name evidence="12" type="ORF">H9945_05720</name>
</gene>
<evidence type="ECO:0000259" key="11">
    <source>
        <dbReference type="PROSITE" id="PS51755"/>
    </source>
</evidence>